<proteinExistence type="predicted"/>
<name>A0A060S840_PYCCI</name>
<dbReference type="InterPro" id="IPR059179">
    <property type="entry name" value="MLKL-like_MCAfunc"/>
</dbReference>
<reference evidence="3" key="1">
    <citation type="submission" date="2014-01" db="EMBL/GenBank/DDBJ databases">
        <title>The genome of the white-rot fungus Pycnoporus cinnabarinus: a basidiomycete model with a versatile arsenal for lignocellulosic biomass breakdown.</title>
        <authorList>
            <person name="Levasseur A."/>
            <person name="Lomascolo A."/>
            <person name="Ruiz-Duenas F.J."/>
            <person name="Uzan E."/>
            <person name="Piumi F."/>
            <person name="Kues U."/>
            <person name="Ram A.F.J."/>
            <person name="Murat C."/>
            <person name="Haon M."/>
            <person name="Benoit I."/>
            <person name="Arfi Y."/>
            <person name="Chevret D."/>
            <person name="Drula E."/>
            <person name="Kwon M.J."/>
            <person name="Gouret P."/>
            <person name="Lesage-Meessen L."/>
            <person name="Lombard V."/>
            <person name="Mariette J."/>
            <person name="Noirot C."/>
            <person name="Park J."/>
            <person name="Patyshakuliyeva A."/>
            <person name="Wieneger R.A.B."/>
            <person name="Wosten H.A.B."/>
            <person name="Martin F."/>
            <person name="Coutinho P.M."/>
            <person name="de Vries R."/>
            <person name="Martinez A.T."/>
            <person name="Klopp C."/>
            <person name="Pontarotti P."/>
            <person name="Henrissat B."/>
            <person name="Record E."/>
        </authorList>
    </citation>
    <scope>NUCLEOTIDE SEQUENCE [LARGE SCALE GENOMIC DNA]</scope>
    <source>
        <strain evidence="3">BRFM137</strain>
    </source>
</reference>
<protein>
    <recommendedName>
        <fullName evidence="2">Mixed lineage kinase domain-containing protein</fullName>
    </recommendedName>
</protein>
<dbReference type="EMBL" id="CCBP010000081">
    <property type="protein sequence ID" value="CDO70391.1"/>
    <property type="molecule type" value="Genomic_DNA"/>
</dbReference>
<comment type="caution">
    <text evidence="3">The sequence shown here is derived from an EMBL/GenBank/DDBJ whole genome shotgun (WGS) entry which is preliminary data.</text>
</comment>
<feature type="compositionally biased region" description="Polar residues" evidence="1">
    <location>
        <begin position="135"/>
        <end position="144"/>
    </location>
</feature>
<dbReference type="AlphaFoldDB" id="A0A060S840"/>
<dbReference type="GO" id="GO:0007166">
    <property type="term" value="P:cell surface receptor signaling pathway"/>
    <property type="evidence" value="ECO:0007669"/>
    <property type="project" value="InterPro"/>
</dbReference>
<accession>A0A060S840</accession>
<dbReference type="HOGENOM" id="CLU_370495_0_0_1"/>
<evidence type="ECO:0000256" key="1">
    <source>
        <dbReference type="SAM" id="MobiDB-lite"/>
    </source>
</evidence>
<dbReference type="Proteomes" id="UP000029665">
    <property type="component" value="Unassembled WGS sequence"/>
</dbReference>
<dbReference type="CDD" id="cd21037">
    <property type="entry name" value="MLKL_NTD"/>
    <property type="match status" value="1"/>
</dbReference>
<feature type="region of interest" description="Disordered" evidence="1">
    <location>
        <begin position="131"/>
        <end position="150"/>
    </location>
</feature>
<sequence length="683" mass="77006">MQFPPAQAAAGILLLVFETIQKIQLNKDDCYRLAQRCLSMLVDIRDHMAEHQNSAPASLLKAISKFEVTLESICKFMQQEAEQAWGTRLIRKGSIELAMKHHHMALDDAIASLINIQLSLRGQYGRSKTVDDYKTSSVDPSESLNARRGTSPALSEEIYANVTDVEEICLSPGPTSAIFNRYHQSQFAMKGKSRIKSGWWAGGLEGELEGRKSLMLRYEGNQRDAMKRWMRDVKLLQNIYHPNLPQMIGYSNDQTPTPFIILSNVQTRLPQAMLLNAIKNAPIVECARMMLRLHADLRIDAEHTVVIGLPPPEIDHVESWRNYGLAHSIRSIYLRILPDGGYAREPVGANDHNGETIEKQRKISHLSMLARILLPDSENLEIVKKRLQEVLAPDEDDDEEAEISSLTLRQLRKAALAAGIYQQAWHRNNVPPHKFLVGDLGYLPQGSGDWSDFVVCCNLFGEGLARADTASRATGTQGAWGHGAYERQDLSPFDCPGDVSGWPVIVLPEADFILYINHEVSTSRVNIAWDYLLENGDSLSKQYGVKPEELILVTRVGCEQRFRIRDLRQVHYWPASMNMPSHPHKHGFASGQRLGLPGQFGHQGLDQRRLVPGQDLHPKLFYLFTSGDKDYQSHFTEIPTPVQLKEGDKAPDLDPNIEKCFAYRDSLYGNLDYVQLHAEDFGE</sequence>
<organism evidence="3 4">
    <name type="scientific">Pycnoporus cinnabarinus</name>
    <name type="common">Cinnabar-red polypore</name>
    <name type="synonym">Trametes cinnabarina</name>
    <dbReference type="NCBI Taxonomy" id="5643"/>
    <lineage>
        <taxon>Eukaryota</taxon>
        <taxon>Fungi</taxon>
        <taxon>Dikarya</taxon>
        <taxon>Basidiomycota</taxon>
        <taxon>Agaricomycotina</taxon>
        <taxon>Agaricomycetes</taxon>
        <taxon>Polyporales</taxon>
        <taxon>Polyporaceae</taxon>
        <taxon>Trametes</taxon>
    </lineage>
</organism>
<keyword evidence="4" id="KW-1185">Reference proteome</keyword>
<dbReference type="InterPro" id="IPR054000">
    <property type="entry name" value="MLKL_N"/>
</dbReference>
<evidence type="ECO:0000313" key="4">
    <source>
        <dbReference type="Proteomes" id="UP000029665"/>
    </source>
</evidence>
<gene>
    <name evidence="3" type="ORF">BN946_scf184999.g31</name>
</gene>
<dbReference type="InterPro" id="IPR036537">
    <property type="entry name" value="Adaptor_Cbl_N_dom_sf"/>
</dbReference>
<evidence type="ECO:0000313" key="3">
    <source>
        <dbReference type="EMBL" id="CDO70391.1"/>
    </source>
</evidence>
<dbReference type="OMA" id="KEGWWAG"/>
<dbReference type="Gene3D" id="1.20.930.20">
    <property type="entry name" value="Adaptor protein Cbl, N-terminal domain"/>
    <property type="match status" value="1"/>
</dbReference>
<dbReference type="OrthoDB" id="3268478at2759"/>
<feature type="domain" description="Mixed lineage kinase" evidence="2">
    <location>
        <begin position="15"/>
        <end position="114"/>
    </location>
</feature>
<dbReference type="Pfam" id="PF22215">
    <property type="entry name" value="MLKL_N"/>
    <property type="match status" value="1"/>
</dbReference>
<evidence type="ECO:0000259" key="2">
    <source>
        <dbReference type="Pfam" id="PF22215"/>
    </source>
</evidence>